<dbReference type="Proteomes" id="UP000603453">
    <property type="component" value="Unassembled WGS sequence"/>
</dbReference>
<dbReference type="PANTHER" id="PTHR22603:SF93">
    <property type="entry name" value="RE24176P"/>
    <property type="match status" value="1"/>
</dbReference>
<dbReference type="Pfam" id="PF01633">
    <property type="entry name" value="Choline_kinase"/>
    <property type="match status" value="1"/>
</dbReference>
<dbReference type="CDD" id="cd05157">
    <property type="entry name" value="ETNK_euk"/>
    <property type="match status" value="1"/>
</dbReference>
<evidence type="ECO:0008006" key="4">
    <source>
        <dbReference type="Google" id="ProtNLM"/>
    </source>
</evidence>
<reference evidence="2" key="1">
    <citation type="submission" date="2020-12" db="EMBL/GenBank/DDBJ databases">
        <title>Metabolic potential, ecology and presence of endohyphal bacteria is reflected in genomic diversity of Mucoromycotina.</title>
        <authorList>
            <person name="Muszewska A."/>
            <person name="Okrasinska A."/>
            <person name="Steczkiewicz K."/>
            <person name="Drgas O."/>
            <person name="Orlowska M."/>
            <person name="Perlinska-Lenart U."/>
            <person name="Aleksandrzak-Piekarczyk T."/>
            <person name="Szatraj K."/>
            <person name="Zielenkiewicz U."/>
            <person name="Pilsyk S."/>
            <person name="Malc E."/>
            <person name="Mieczkowski P."/>
            <person name="Kruszewska J.S."/>
            <person name="Biernat P."/>
            <person name="Pawlowska J."/>
        </authorList>
    </citation>
    <scope>NUCLEOTIDE SEQUENCE</scope>
    <source>
        <strain evidence="2">WA0000017839</strain>
    </source>
</reference>
<accession>A0A8H7V4K6</accession>
<proteinExistence type="inferred from homology"/>
<protein>
    <recommendedName>
        <fullName evidence="4">Choline kinase</fullName>
    </recommendedName>
</protein>
<dbReference type="AlphaFoldDB" id="A0A8H7V4K6"/>
<dbReference type="SUPFAM" id="SSF56112">
    <property type="entry name" value="Protein kinase-like (PK-like)"/>
    <property type="match status" value="1"/>
</dbReference>
<comment type="similarity">
    <text evidence="1">Belongs to the choline/ethanolamine kinase family.</text>
</comment>
<dbReference type="GO" id="GO:0004103">
    <property type="term" value="F:choline kinase activity"/>
    <property type="evidence" value="ECO:0007669"/>
    <property type="project" value="TreeGrafter"/>
</dbReference>
<comment type="caution">
    <text evidence="2">The sequence shown here is derived from an EMBL/GenBank/DDBJ whole genome shotgun (WGS) entry which is preliminary data.</text>
</comment>
<dbReference type="GO" id="GO:0004305">
    <property type="term" value="F:ethanolamine kinase activity"/>
    <property type="evidence" value="ECO:0007669"/>
    <property type="project" value="TreeGrafter"/>
</dbReference>
<evidence type="ECO:0000313" key="2">
    <source>
        <dbReference type="EMBL" id="KAG2206960.1"/>
    </source>
</evidence>
<dbReference type="EMBL" id="JAEPRD010000027">
    <property type="protein sequence ID" value="KAG2206960.1"/>
    <property type="molecule type" value="Genomic_DNA"/>
</dbReference>
<sequence length="395" mass="45536">MSAKTETTARSNLVKNNIGKVRKMAVRSKSSPALMDTIVKPSVKAPIPHCQHIIDLSQGESELKQAIQALIRNLFIDWVSPTSLANDLCIDRVSGALTNAVFFVTVGKQRMLLRVYGVGCDQILDRQNELNWLSRLSHLNIGPKMLGIFGNGRFEEYLPSTTLTKDDLREPAVSKQIATRLFQLHSIVDLYPPNLSSDKLQVWQNIDQWYYALSTELIHNLKNNPAWKEQIDKDLCLVQLRNEIDLCKILLSKNPSPTVFAHNDTQYGNILKMNDTNELVVIDFEYAGYNPRGFDLVNHFCEWMYDYHSSKNPATMHYDAYPTQRQQISFLTSYSLDHVDTLLKEVDDWKMACHLFWALWGLVQASQSQIDFDYFYYSMQRITAFRAELNKRVRK</sequence>
<dbReference type="PANTHER" id="PTHR22603">
    <property type="entry name" value="CHOLINE/ETHANOALAMINE KINASE"/>
    <property type="match status" value="1"/>
</dbReference>
<dbReference type="InterPro" id="IPR011009">
    <property type="entry name" value="Kinase-like_dom_sf"/>
</dbReference>
<evidence type="ECO:0000313" key="3">
    <source>
        <dbReference type="Proteomes" id="UP000603453"/>
    </source>
</evidence>
<gene>
    <name evidence="2" type="ORF">INT47_008429</name>
</gene>
<keyword evidence="3" id="KW-1185">Reference proteome</keyword>
<organism evidence="2 3">
    <name type="scientific">Mucor saturninus</name>
    <dbReference type="NCBI Taxonomy" id="64648"/>
    <lineage>
        <taxon>Eukaryota</taxon>
        <taxon>Fungi</taxon>
        <taxon>Fungi incertae sedis</taxon>
        <taxon>Mucoromycota</taxon>
        <taxon>Mucoromycotina</taxon>
        <taxon>Mucoromycetes</taxon>
        <taxon>Mucorales</taxon>
        <taxon>Mucorineae</taxon>
        <taxon>Mucoraceae</taxon>
        <taxon>Mucor</taxon>
    </lineage>
</organism>
<evidence type="ECO:0000256" key="1">
    <source>
        <dbReference type="ARBA" id="ARBA00038211"/>
    </source>
</evidence>
<dbReference type="GO" id="GO:0006646">
    <property type="term" value="P:phosphatidylethanolamine biosynthetic process"/>
    <property type="evidence" value="ECO:0007669"/>
    <property type="project" value="TreeGrafter"/>
</dbReference>
<dbReference type="Gene3D" id="3.90.1200.10">
    <property type="match status" value="1"/>
</dbReference>
<name>A0A8H7V4K6_9FUNG</name>
<dbReference type="Gene3D" id="3.30.200.20">
    <property type="entry name" value="Phosphorylase Kinase, domain 1"/>
    <property type="match status" value="1"/>
</dbReference>
<dbReference type="GO" id="GO:0005737">
    <property type="term" value="C:cytoplasm"/>
    <property type="evidence" value="ECO:0007669"/>
    <property type="project" value="TreeGrafter"/>
</dbReference>
<dbReference type="OrthoDB" id="10267235at2759"/>